<keyword evidence="3" id="KW-0808">Transferase</keyword>
<evidence type="ECO:0000256" key="2">
    <source>
        <dbReference type="RuleBase" id="RU003452"/>
    </source>
</evidence>
<name>A0A1G8L0V0_9NOCA</name>
<gene>
    <name evidence="3" type="ORF">SAMN05444695_10826</name>
</gene>
<dbReference type="PANTHER" id="PTHR11786:SF0">
    <property type="entry name" value="ARYLAMINE N-ACETYLTRANSFERASE 4-RELATED"/>
    <property type="match status" value="1"/>
</dbReference>
<dbReference type="AlphaFoldDB" id="A0A1G8L0V0"/>
<dbReference type="Gene3D" id="3.30.2140.10">
    <property type="entry name" value="Arylamine N-acetyltransferase"/>
    <property type="match status" value="1"/>
</dbReference>
<accession>A0A1G8L0V0</accession>
<sequence>MGSPELDRYLHRIAYTGPLAPTLETLNGIVQHHVRSIPFENLDPFLGTPNRLDLPSLRAKLVDRRRGGYCFEQNLLLADVLTELGYSLERLAARVLWGVTDGEVRPRTHMLLLVDVEGDRRVVDVGFGGMTLTGTLTLEPGVEQPTPLEPFRLTRLGDEYVQEVLVSGEWRQVYRFDLHGQHPVDYVPTNWYLSTHPESHFVTGLVAARATEDRRYALLGRRLTVHPRDGESTRRFLESPAELRAALEGDFGIDTSGMDLDGAFTRLPHPR</sequence>
<dbReference type="PRINTS" id="PR01543">
    <property type="entry name" value="ANATRNSFRASE"/>
</dbReference>
<keyword evidence="4" id="KW-1185">Reference proteome</keyword>
<dbReference type="SUPFAM" id="SSF54001">
    <property type="entry name" value="Cysteine proteinases"/>
    <property type="match status" value="1"/>
</dbReference>
<comment type="similarity">
    <text evidence="1 2">Belongs to the arylamine N-acetyltransferase family.</text>
</comment>
<dbReference type="Gene3D" id="2.40.128.150">
    <property type="entry name" value="Cysteine proteinases"/>
    <property type="match status" value="1"/>
</dbReference>
<dbReference type="OrthoDB" id="7181050at2"/>
<protein>
    <submittedName>
        <fullName evidence="3">N-hydroxyarylamine O-acetyltransferase</fullName>
    </submittedName>
</protein>
<proteinExistence type="inferred from homology"/>
<dbReference type="Pfam" id="PF00797">
    <property type="entry name" value="Acetyltransf_2"/>
    <property type="match status" value="1"/>
</dbReference>
<dbReference type="GO" id="GO:0016407">
    <property type="term" value="F:acetyltransferase activity"/>
    <property type="evidence" value="ECO:0007669"/>
    <property type="project" value="InterPro"/>
</dbReference>
<evidence type="ECO:0000256" key="1">
    <source>
        <dbReference type="ARBA" id="ARBA00006547"/>
    </source>
</evidence>
<evidence type="ECO:0000313" key="4">
    <source>
        <dbReference type="Proteomes" id="UP000183263"/>
    </source>
</evidence>
<dbReference type="InterPro" id="IPR038765">
    <property type="entry name" value="Papain-like_cys_pep_sf"/>
</dbReference>
<dbReference type="Proteomes" id="UP000183263">
    <property type="component" value="Unassembled WGS sequence"/>
</dbReference>
<dbReference type="InterPro" id="IPR001447">
    <property type="entry name" value="Arylamine_N-AcTrfase"/>
</dbReference>
<evidence type="ECO:0000313" key="3">
    <source>
        <dbReference type="EMBL" id="SDI49299.1"/>
    </source>
</evidence>
<dbReference type="EMBL" id="FNDN01000008">
    <property type="protein sequence ID" value="SDI49299.1"/>
    <property type="molecule type" value="Genomic_DNA"/>
</dbReference>
<organism evidence="3 4">
    <name type="scientific">Rhodococcus triatomae</name>
    <dbReference type="NCBI Taxonomy" id="300028"/>
    <lineage>
        <taxon>Bacteria</taxon>
        <taxon>Bacillati</taxon>
        <taxon>Actinomycetota</taxon>
        <taxon>Actinomycetes</taxon>
        <taxon>Mycobacteriales</taxon>
        <taxon>Nocardiaceae</taxon>
        <taxon>Rhodococcus</taxon>
    </lineage>
</organism>
<reference evidence="3 4" key="1">
    <citation type="submission" date="2016-10" db="EMBL/GenBank/DDBJ databases">
        <authorList>
            <person name="de Groot N.N."/>
        </authorList>
    </citation>
    <scope>NUCLEOTIDE SEQUENCE [LARGE SCALE GENOMIC DNA]</scope>
    <source>
        <strain evidence="3 4">DSM 44892</strain>
    </source>
</reference>
<dbReference type="PANTHER" id="PTHR11786">
    <property type="entry name" value="N-HYDROXYARYLAMINE O-ACETYLTRANSFERASE"/>
    <property type="match status" value="1"/>
</dbReference>
<dbReference type="RefSeq" id="WP_072738497.1">
    <property type="nucleotide sequence ID" value="NZ_CP048813.1"/>
</dbReference>